<dbReference type="InterPro" id="IPR050494">
    <property type="entry name" value="Ser_Thr_dual-spec_kinase"/>
</dbReference>
<dbReference type="PROSITE" id="PS00107">
    <property type="entry name" value="PROTEIN_KINASE_ATP"/>
    <property type="match status" value="1"/>
</dbReference>
<evidence type="ECO:0000256" key="6">
    <source>
        <dbReference type="ARBA" id="ARBA00022840"/>
    </source>
</evidence>
<dbReference type="InterPro" id="IPR000719">
    <property type="entry name" value="Prot_kinase_dom"/>
</dbReference>
<keyword evidence="3" id="KW-0808">Transferase</keyword>
<evidence type="ECO:0000256" key="5">
    <source>
        <dbReference type="ARBA" id="ARBA00022777"/>
    </source>
</evidence>
<dbReference type="OrthoDB" id="9332038at2759"/>
<keyword evidence="10" id="KW-1185">Reference proteome</keyword>
<evidence type="ECO:0000313" key="9">
    <source>
        <dbReference type="EMBL" id="RKP14850.1"/>
    </source>
</evidence>
<evidence type="ECO:0000256" key="2">
    <source>
        <dbReference type="ARBA" id="ARBA00022527"/>
    </source>
</evidence>
<dbReference type="GO" id="GO:0005856">
    <property type="term" value="C:cytoskeleton"/>
    <property type="evidence" value="ECO:0007669"/>
    <property type="project" value="TreeGrafter"/>
</dbReference>
<dbReference type="PROSITE" id="PS50011">
    <property type="entry name" value="PROTEIN_KINASE_DOM"/>
    <property type="match status" value="1"/>
</dbReference>
<evidence type="ECO:0000256" key="3">
    <source>
        <dbReference type="ARBA" id="ARBA00022679"/>
    </source>
</evidence>
<proteinExistence type="inferred from homology"/>
<dbReference type="SUPFAM" id="SSF56112">
    <property type="entry name" value="Protein kinase-like (PK-like)"/>
    <property type="match status" value="1"/>
</dbReference>
<sequence>MPLEPCDPHTHLTLSPPPLGYDDDQGDYLLQVKDHLQYRYEVGETLGSGSFGKVVKAKDHKTGDWVAIKIIRNKKRFHTQALVEVKILEDLRAWDPDDTYNSLRMTDHFYFRNHLCVVTECLSINLYEFIKQNQFHGFSLGLIRRFTSQIL</sequence>
<feature type="domain" description="Protein kinase" evidence="8">
    <location>
        <begin position="40"/>
        <end position="151"/>
    </location>
</feature>
<dbReference type="GO" id="GO:0005524">
    <property type="term" value="F:ATP binding"/>
    <property type="evidence" value="ECO:0007669"/>
    <property type="project" value="UniProtKB-UniRule"/>
</dbReference>
<dbReference type="Proteomes" id="UP000267251">
    <property type="component" value="Unassembled WGS sequence"/>
</dbReference>
<dbReference type="AlphaFoldDB" id="A0A4P9Y9Y5"/>
<accession>A0A4P9Y9Y5</accession>
<dbReference type="GO" id="GO:0005737">
    <property type="term" value="C:cytoplasm"/>
    <property type="evidence" value="ECO:0007669"/>
    <property type="project" value="TreeGrafter"/>
</dbReference>
<dbReference type="EMBL" id="KZ987784">
    <property type="protein sequence ID" value="RKP14850.1"/>
    <property type="molecule type" value="Genomic_DNA"/>
</dbReference>
<dbReference type="GO" id="GO:0004674">
    <property type="term" value="F:protein serine/threonine kinase activity"/>
    <property type="evidence" value="ECO:0007669"/>
    <property type="project" value="UniProtKB-KW"/>
</dbReference>
<evidence type="ECO:0000313" key="10">
    <source>
        <dbReference type="Proteomes" id="UP000267251"/>
    </source>
</evidence>
<organism evidence="9 10">
    <name type="scientific">Piptocephalis cylindrospora</name>
    <dbReference type="NCBI Taxonomy" id="1907219"/>
    <lineage>
        <taxon>Eukaryota</taxon>
        <taxon>Fungi</taxon>
        <taxon>Fungi incertae sedis</taxon>
        <taxon>Zoopagomycota</taxon>
        <taxon>Zoopagomycotina</taxon>
        <taxon>Zoopagomycetes</taxon>
        <taxon>Zoopagales</taxon>
        <taxon>Piptocephalidaceae</taxon>
        <taxon>Piptocephalis</taxon>
    </lineage>
</organism>
<protein>
    <submittedName>
        <fullName evidence="9">Kinase-like domain-containing protein</fullName>
    </submittedName>
</protein>
<dbReference type="InterPro" id="IPR017441">
    <property type="entry name" value="Protein_kinase_ATP_BS"/>
</dbReference>
<dbReference type="SMART" id="SM00220">
    <property type="entry name" value="S_TKc"/>
    <property type="match status" value="1"/>
</dbReference>
<dbReference type="InterPro" id="IPR011009">
    <property type="entry name" value="Kinase-like_dom_sf"/>
</dbReference>
<keyword evidence="5 9" id="KW-0418">Kinase</keyword>
<keyword evidence="6 7" id="KW-0067">ATP-binding</keyword>
<feature type="binding site" evidence="7">
    <location>
        <position position="69"/>
    </location>
    <ligand>
        <name>ATP</name>
        <dbReference type="ChEBI" id="CHEBI:30616"/>
    </ligand>
</feature>
<dbReference type="PANTHER" id="PTHR24058">
    <property type="entry name" value="DUAL SPECIFICITY PROTEIN KINASE"/>
    <property type="match status" value="1"/>
</dbReference>
<evidence type="ECO:0000256" key="7">
    <source>
        <dbReference type="PROSITE-ProRule" id="PRU10141"/>
    </source>
</evidence>
<evidence type="ECO:0000259" key="8">
    <source>
        <dbReference type="PROSITE" id="PS50011"/>
    </source>
</evidence>
<evidence type="ECO:0000256" key="1">
    <source>
        <dbReference type="ARBA" id="ARBA00008867"/>
    </source>
</evidence>
<dbReference type="Gene3D" id="3.30.200.20">
    <property type="entry name" value="Phosphorylase Kinase, domain 1"/>
    <property type="match status" value="1"/>
</dbReference>
<dbReference type="Pfam" id="PF00069">
    <property type="entry name" value="Pkinase"/>
    <property type="match status" value="1"/>
</dbReference>
<name>A0A4P9Y9Y5_9FUNG</name>
<feature type="non-terminal residue" evidence="9">
    <location>
        <position position="151"/>
    </location>
</feature>
<keyword evidence="4 7" id="KW-0547">Nucleotide-binding</keyword>
<gene>
    <name evidence="9" type="ORF">BJ684DRAFT_7938</name>
</gene>
<evidence type="ECO:0000256" key="4">
    <source>
        <dbReference type="ARBA" id="ARBA00022741"/>
    </source>
</evidence>
<keyword evidence="2" id="KW-0723">Serine/threonine-protein kinase</keyword>
<dbReference type="PANTHER" id="PTHR24058:SF22">
    <property type="entry name" value="DUAL SPECIFICITY TYROSINE-PHOSPHORYLATION-REGULATED KINASE 4"/>
    <property type="match status" value="1"/>
</dbReference>
<comment type="similarity">
    <text evidence="1">Belongs to the protein kinase superfamily. CMGC Ser/Thr protein kinase family. MNB/DYRK subfamily.</text>
</comment>
<reference evidence="10" key="1">
    <citation type="journal article" date="2018" name="Nat. Microbiol.">
        <title>Leveraging single-cell genomics to expand the fungal tree of life.</title>
        <authorList>
            <person name="Ahrendt S.R."/>
            <person name="Quandt C.A."/>
            <person name="Ciobanu D."/>
            <person name="Clum A."/>
            <person name="Salamov A."/>
            <person name="Andreopoulos B."/>
            <person name="Cheng J.F."/>
            <person name="Woyke T."/>
            <person name="Pelin A."/>
            <person name="Henrissat B."/>
            <person name="Reynolds N.K."/>
            <person name="Benny G.L."/>
            <person name="Smith M.E."/>
            <person name="James T.Y."/>
            <person name="Grigoriev I.V."/>
        </authorList>
    </citation>
    <scope>NUCLEOTIDE SEQUENCE [LARGE SCALE GENOMIC DNA]</scope>
</reference>